<organism evidence="1 2">
    <name type="scientific">Solanum verrucosum</name>
    <dbReference type="NCBI Taxonomy" id="315347"/>
    <lineage>
        <taxon>Eukaryota</taxon>
        <taxon>Viridiplantae</taxon>
        <taxon>Streptophyta</taxon>
        <taxon>Embryophyta</taxon>
        <taxon>Tracheophyta</taxon>
        <taxon>Spermatophyta</taxon>
        <taxon>Magnoliopsida</taxon>
        <taxon>eudicotyledons</taxon>
        <taxon>Gunneridae</taxon>
        <taxon>Pentapetalae</taxon>
        <taxon>asterids</taxon>
        <taxon>lamiids</taxon>
        <taxon>Solanales</taxon>
        <taxon>Solanaceae</taxon>
        <taxon>Solanoideae</taxon>
        <taxon>Solaneae</taxon>
        <taxon>Solanum</taxon>
    </lineage>
</organism>
<dbReference type="Proteomes" id="UP001234989">
    <property type="component" value="Chromosome 10"/>
</dbReference>
<accession>A0AAF0UPX5</accession>
<dbReference type="EMBL" id="CP133621">
    <property type="protein sequence ID" value="WMV49869.1"/>
    <property type="molecule type" value="Genomic_DNA"/>
</dbReference>
<protein>
    <recommendedName>
        <fullName evidence="3">Gag-pol polyprotein</fullName>
    </recommendedName>
</protein>
<proteinExistence type="predicted"/>
<name>A0AAF0UPX5_SOLVR</name>
<evidence type="ECO:0000313" key="2">
    <source>
        <dbReference type="Proteomes" id="UP001234989"/>
    </source>
</evidence>
<reference evidence="1" key="1">
    <citation type="submission" date="2023-08" db="EMBL/GenBank/DDBJ databases">
        <title>A de novo genome assembly of Solanum verrucosum Schlechtendal, a Mexican diploid species geographically isolated from the other diploid A-genome species in potato relatives.</title>
        <authorList>
            <person name="Hosaka K."/>
        </authorList>
    </citation>
    <scope>NUCLEOTIDE SEQUENCE</scope>
    <source>
        <tissue evidence="1">Young leaves</tissue>
    </source>
</reference>
<gene>
    <name evidence="1" type="ORF">MTR67_043254</name>
</gene>
<evidence type="ECO:0008006" key="3">
    <source>
        <dbReference type="Google" id="ProtNLM"/>
    </source>
</evidence>
<dbReference type="AlphaFoldDB" id="A0AAF0UPX5"/>
<keyword evidence="2" id="KW-1185">Reference proteome</keyword>
<evidence type="ECO:0000313" key="1">
    <source>
        <dbReference type="EMBL" id="WMV49869.1"/>
    </source>
</evidence>
<sequence length="121" mass="14073">MDSFCHSFVRVPKEMNKRRANARRVEEKSVNRGAPPQEFRSIIQLLARVVTTQANRERISPMHTNVNSVASRLRDFSRMNPPEIHGSKLGEDPQEFIEEVYKIIDAMWVTSVEKMELAIYQ</sequence>